<dbReference type="SUPFAM" id="SSF53383">
    <property type="entry name" value="PLP-dependent transferases"/>
    <property type="match status" value="1"/>
</dbReference>
<proteinExistence type="inferred from homology"/>
<reference evidence="18" key="1">
    <citation type="submission" date="2021-12" db="EMBL/GenBank/DDBJ databases">
        <authorList>
            <person name="King R."/>
        </authorList>
    </citation>
    <scope>NUCLEOTIDE SEQUENCE</scope>
</reference>
<dbReference type="InterPro" id="IPR002129">
    <property type="entry name" value="PyrdxlP-dep_de-COase"/>
</dbReference>
<comment type="pathway">
    <text evidence="4">Sphingolipid metabolism.</text>
</comment>
<evidence type="ECO:0000256" key="16">
    <source>
        <dbReference type="PIRSR" id="PIRSR602129-50"/>
    </source>
</evidence>
<dbReference type="OrthoDB" id="10254570at2759"/>
<evidence type="ECO:0000256" key="14">
    <source>
        <dbReference type="ARBA" id="ARBA00038965"/>
    </source>
</evidence>
<evidence type="ECO:0000256" key="5">
    <source>
        <dbReference type="ARBA" id="ARBA00022692"/>
    </source>
</evidence>
<evidence type="ECO:0000256" key="11">
    <source>
        <dbReference type="ARBA" id="ARBA00023136"/>
    </source>
</evidence>
<keyword evidence="12 17" id="KW-0456">Lyase</keyword>
<feature type="modified residue" description="N6-(pyridoxal phosphate)lysine" evidence="16">
    <location>
        <position position="340"/>
    </location>
</feature>
<evidence type="ECO:0000256" key="6">
    <source>
        <dbReference type="ARBA" id="ARBA00022824"/>
    </source>
</evidence>
<dbReference type="Pfam" id="PF00282">
    <property type="entry name" value="Pyridoxal_deC"/>
    <property type="match status" value="1"/>
</dbReference>
<keyword evidence="10" id="KW-0443">Lipid metabolism</keyword>
<evidence type="ECO:0000256" key="15">
    <source>
        <dbReference type="ARBA" id="ARBA00042568"/>
    </source>
</evidence>
<comment type="subcellular location">
    <subcellularLocation>
        <location evidence="2">Endoplasmic reticulum membrane</location>
        <topology evidence="2">Single-pass membrane protein</topology>
    </subcellularLocation>
</comment>
<dbReference type="FunFam" id="3.40.640.10:FF:000020">
    <property type="entry name" value="sphingosine-1-phosphate lyase 1"/>
    <property type="match status" value="1"/>
</dbReference>
<dbReference type="AlphaFoldDB" id="A0A9P0BBI4"/>
<keyword evidence="19" id="KW-1185">Reference proteome</keyword>
<dbReference type="GO" id="GO:0005789">
    <property type="term" value="C:endoplasmic reticulum membrane"/>
    <property type="evidence" value="ECO:0007669"/>
    <property type="project" value="UniProtKB-SubCell"/>
</dbReference>
<evidence type="ECO:0000256" key="13">
    <source>
        <dbReference type="ARBA" id="ARBA00038302"/>
    </source>
</evidence>
<evidence type="ECO:0000313" key="18">
    <source>
        <dbReference type="EMBL" id="CAH0558555.1"/>
    </source>
</evidence>
<dbReference type="Gene3D" id="6.10.140.2150">
    <property type="match status" value="1"/>
</dbReference>
<dbReference type="PANTHER" id="PTHR42735">
    <property type="match status" value="1"/>
</dbReference>
<keyword evidence="9" id="KW-1133">Transmembrane helix</keyword>
<evidence type="ECO:0000256" key="10">
    <source>
        <dbReference type="ARBA" id="ARBA00023098"/>
    </source>
</evidence>
<dbReference type="Gene3D" id="3.40.640.10">
    <property type="entry name" value="Type I PLP-dependent aspartate aminotransferase-like (Major domain)"/>
    <property type="match status" value="1"/>
</dbReference>
<organism evidence="18 19">
    <name type="scientific">Brassicogethes aeneus</name>
    <name type="common">Rape pollen beetle</name>
    <name type="synonym">Meligethes aeneus</name>
    <dbReference type="NCBI Taxonomy" id="1431903"/>
    <lineage>
        <taxon>Eukaryota</taxon>
        <taxon>Metazoa</taxon>
        <taxon>Ecdysozoa</taxon>
        <taxon>Arthropoda</taxon>
        <taxon>Hexapoda</taxon>
        <taxon>Insecta</taxon>
        <taxon>Pterygota</taxon>
        <taxon>Neoptera</taxon>
        <taxon>Endopterygota</taxon>
        <taxon>Coleoptera</taxon>
        <taxon>Polyphaga</taxon>
        <taxon>Cucujiformia</taxon>
        <taxon>Nitidulidae</taxon>
        <taxon>Meligethinae</taxon>
        <taxon>Brassicogethes</taxon>
    </lineage>
</organism>
<evidence type="ECO:0000256" key="7">
    <source>
        <dbReference type="ARBA" id="ARBA00022898"/>
    </source>
</evidence>
<dbReference type="InterPro" id="IPR015424">
    <property type="entry name" value="PyrdxlP-dep_Trfase"/>
</dbReference>
<dbReference type="EC" id="4.1.2.27" evidence="14"/>
<dbReference type="InterPro" id="IPR015421">
    <property type="entry name" value="PyrdxlP-dep_Trfase_major"/>
</dbReference>
<comment type="cofactor">
    <cofactor evidence="1 16 17">
        <name>pyridoxal 5'-phosphate</name>
        <dbReference type="ChEBI" id="CHEBI:597326"/>
    </cofactor>
</comment>
<evidence type="ECO:0000256" key="2">
    <source>
        <dbReference type="ARBA" id="ARBA00004389"/>
    </source>
</evidence>
<protein>
    <recommendedName>
        <fullName evidence="14">sphinganine-1-phosphate aldolase</fullName>
        <ecNumber evidence="14">4.1.2.27</ecNumber>
    </recommendedName>
    <alternativeName>
        <fullName evidence="15">Sphingosine-1-phosphate aldolase</fullName>
    </alternativeName>
</protein>
<evidence type="ECO:0000256" key="8">
    <source>
        <dbReference type="ARBA" id="ARBA00022919"/>
    </source>
</evidence>
<dbReference type="InterPro" id="IPR015422">
    <property type="entry name" value="PyrdxlP-dep_Trfase_small"/>
</dbReference>
<keyword evidence="5" id="KW-0812">Transmembrane</keyword>
<dbReference type="Gene3D" id="3.90.1150.10">
    <property type="entry name" value="Aspartate Aminotransferase, domain 1"/>
    <property type="match status" value="1"/>
</dbReference>
<dbReference type="FunFam" id="6.10.140.2150:FF:000001">
    <property type="entry name" value="Sphingosine-1-phosphate lyase 1"/>
    <property type="match status" value="1"/>
</dbReference>
<dbReference type="GO" id="GO:0030170">
    <property type="term" value="F:pyridoxal phosphate binding"/>
    <property type="evidence" value="ECO:0007669"/>
    <property type="project" value="InterPro"/>
</dbReference>
<evidence type="ECO:0000256" key="3">
    <source>
        <dbReference type="ARBA" id="ARBA00004760"/>
    </source>
</evidence>
<gene>
    <name evidence="18" type="ORF">MELIAE_LOCUS8855</name>
</gene>
<evidence type="ECO:0000256" key="1">
    <source>
        <dbReference type="ARBA" id="ARBA00001933"/>
    </source>
</evidence>
<evidence type="ECO:0000313" key="19">
    <source>
        <dbReference type="Proteomes" id="UP001154078"/>
    </source>
</evidence>
<accession>A0A9P0BBI4</accession>
<name>A0A9P0BBI4_BRAAE</name>
<dbReference type="Proteomes" id="UP001154078">
    <property type="component" value="Chromosome 6"/>
</dbReference>
<evidence type="ECO:0000256" key="4">
    <source>
        <dbReference type="ARBA" id="ARBA00004991"/>
    </source>
</evidence>
<dbReference type="PANTHER" id="PTHR42735:SF6">
    <property type="entry name" value="SPHINGOSINE-1-PHOSPHATE LYASE 1"/>
    <property type="match status" value="1"/>
</dbReference>
<sequence>MDLVKFPINSLKLRINTQFCSKEPWQVVTITASTVFLSVWLYEFIFQDESIVDRSKRVAFRLLRRIPAIRKKIDNELKSINESFERDVEKRTKDLLYINNLPGNGFQKDKIMKILNENLNLSDYDWKAGCASGAVYSYDEKLISIVSEVYGKTSYTNPLHPDLFPGLCKMEAEIVRIVCNLFHGDENSCGSMTSGGTESILMACKAYRDYGREIKGIKYPEMVVPSTIHSAFDKASQYLKLKVRSIPVDPTTYQVDIKAMRQAITSNTIMLAGSAPNFPYGTMDDIKAISELGLKYNIPVHVDSCLGGFLTCFMEDAGFPIPICDFRLPGVTSISADTHKYGYAPKGTSLVLYREKKYRHHQYTVTTDWPGGVYGSPTVSGSRAGGNIAVCWASLLYYGLEGYVKATRDIIYCTNYIEKGLRRMKGIFIFGKPVTSVIAIGSQDFEIYRLSSALNELGWNLNVLQFPSGIHICLTSMHTQDVAEKFLNDVKKSLEDILKEPKIPVEGKMALYGVAQSIPDRSVVGSFTKFYLDSLYYIPKSHNESNQQ</sequence>
<evidence type="ECO:0000256" key="9">
    <source>
        <dbReference type="ARBA" id="ARBA00022989"/>
    </source>
</evidence>
<dbReference type="InterPro" id="IPR050477">
    <property type="entry name" value="GrpII_AminoAcid_Decarb"/>
</dbReference>
<dbReference type="EMBL" id="OV121137">
    <property type="protein sequence ID" value="CAH0558555.1"/>
    <property type="molecule type" value="Genomic_DNA"/>
</dbReference>
<dbReference type="GO" id="GO:0008117">
    <property type="term" value="F:sphinganine-1-phosphate aldolase activity"/>
    <property type="evidence" value="ECO:0007669"/>
    <property type="project" value="UniProtKB-EC"/>
</dbReference>
<dbReference type="GO" id="GO:0019752">
    <property type="term" value="P:carboxylic acid metabolic process"/>
    <property type="evidence" value="ECO:0007669"/>
    <property type="project" value="InterPro"/>
</dbReference>
<comment type="similarity">
    <text evidence="13">Belongs to the group II decarboxylase family. Sphingosine-1-phosphate lyase subfamily.</text>
</comment>
<keyword evidence="8" id="KW-0746">Sphingolipid metabolism</keyword>
<keyword evidence="11" id="KW-0472">Membrane</keyword>
<dbReference type="GO" id="GO:0030149">
    <property type="term" value="P:sphingolipid catabolic process"/>
    <property type="evidence" value="ECO:0007669"/>
    <property type="project" value="TreeGrafter"/>
</dbReference>
<keyword evidence="6" id="KW-0256">Endoplasmic reticulum</keyword>
<keyword evidence="7 16" id="KW-0663">Pyridoxal phosphate</keyword>
<comment type="pathway">
    <text evidence="3">Lipid metabolism; sphingolipid metabolism.</text>
</comment>
<evidence type="ECO:0000256" key="17">
    <source>
        <dbReference type="RuleBase" id="RU000382"/>
    </source>
</evidence>
<evidence type="ECO:0000256" key="12">
    <source>
        <dbReference type="ARBA" id="ARBA00023239"/>
    </source>
</evidence>